<dbReference type="PANTHER" id="PTHR33734">
    <property type="entry name" value="LYSM DOMAIN-CONTAINING GPI-ANCHORED PROTEIN 2"/>
    <property type="match status" value="1"/>
</dbReference>
<dbReference type="PANTHER" id="PTHR33734:SF22">
    <property type="entry name" value="MEMBRANE-BOUND LYTIC MUREIN TRANSGLYCOSYLASE D"/>
    <property type="match status" value="1"/>
</dbReference>
<keyword evidence="2" id="KW-1133">Transmembrane helix</keyword>
<dbReference type="InterPro" id="IPR018392">
    <property type="entry name" value="LysM"/>
</dbReference>
<keyword evidence="2" id="KW-0812">Transmembrane</keyword>
<evidence type="ECO:0000256" key="1">
    <source>
        <dbReference type="SAM" id="MobiDB-lite"/>
    </source>
</evidence>
<dbReference type="SUPFAM" id="SSF54106">
    <property type="entry name" value="LysM domain"/>
    <property type="match status" value="1"/>
</dbReference>
<evidence type="ECO:0000256" key="2">
    <source>
        <dbReference type="SAM" id="Phobius"/>
    </source>
</evidence>
<feature type="transmembrane region" description="Helical" evidence="2">
    <location>
        <begin position="21"/>
        <end position="43"/>
    </location>
</feature>
<feature type="compositionally biased region" description="Polar residues" evidence="1">
    <location>
        <begin position="56"/>
        <end position="66"/>
    </location>
</feature>
<keyword evidence="2" id="KW-0472">Membrane</keyword>
<dbReference type="GO" id="GO:0016787">
    <property type="term" value="F:hydrolase activity"/>
    <property type="evidence" value="ECO:0007669"/>
    <property type="project" value="UniProtKB-KW"/>
</dbReference>
<evidence type="ECO:0000313" key="4">
    <source>
        <dbReference type="EMBL" id="KKQ95061.1"/>
    </source>
</evidence>
<feature type="region of interest" description="Disordered" evidence="1">
    <location>
        <begin position="54"/>
        <end position="104"/>
    </location>
</feature>
<dbReference type="Pfam" id="PF01476">
    <property type="entry name" value="LysM"/>
    <property type="match status" value="1"/>
</dbReference>
<sequence>MSQPHLSEDLKKELKEEKKEARKFLIIWPLVGFLSIGMVAFFWKSYVKTAAENDVKPSQQVSYPNVTASPTPSINPSATPAPSSTPTPETAEPTPTPASAGSKTHIVEDGDTFWSISSKYDVSIEAIKKANNITGDDLQIGQKLIIP</sequence>
<organism evidence="4 5">
    <name type="scientific">candidate division CPR2 bacterium GW2011_GWC2_39_10</name>
    <dbReference type="NCBI Taxonomy" id="1618345"/>
    <lineage>
        <taxon>Bacteria</taxon>
        <taxon>Bacteria division CPR2</taxon>
    </lineage>
</organism>
<proteinExistence type="predicted"/>
<dbReference type="CDD" id="cd00118">
    <property type="entry name" value="LysM"/>
    <property type="match status" value="1"/>
</dbReference>
<dbReference type="Proteomes" id="UP000034207">
    <property type="component" value="Unassembled WGS sequence"/>
</dbReference>
<feature type="compositionally biased region" description="Low complexity" evidence="1">
    <location>
        <begin position="67"/>
        <end position="100"/>
    </location>
</feature>
<comment type="caution">
    <text evidence="4">The sequence shown here is derived from an EMBL/GenBank/DDBJ whole genome shotgun (WGS) entry which is preliminary data.</text>
</comment>
<dbReference type="GO" id="GO:0008932">
    <property type="term" value="F:lytic endotransglycosylase activity"/>
    <property type="evidence" value="ECO:0007669"/>
    <property type="project" value="TreeGrafter"/>
</dbReference>
<keyword evidence="4" id="KW-0378">Hydrolase</keyword>
<dbReference type="Gene3D" id="3.10.350.10">
    <property type="entry name" value="LysM domain"/>
    <property type="match status" value="1"/>
</dbReference>
<protein>
    <submittedName>
        <fullName evidence="4">Cell wall hydrolase</fullName>
    </submittedName>
</protein>
<dbReference type="EMBL" id="LBVV01000004">
    <property type="protein sequence ID" value="KKQ95061.1"/>
    <property type="molecule type" value="Genomic_DNA"/>
</dbReference>
<dbReference type="AlphaFoldDB" id="A0A0G0Q042"/>
<gene>
    <name evidence="4" type="ORF">UT18_C0004G0013</name>
</gene>
<dbReference type="PROSITE" id="PS51782">
    <property type="entry name" value="LYSM"/>
    <property type="match status" value="1"/>
</dbReference>
<dbReference type="InterPro" id="IPR036779">
    <property type="entry name" value="LysM_dom_sf"/>
</dbReference>
<dbReference type="STRING" id="1618345.UT18_C0004G0013"/>
<name>A0A0G0Q042_UNCC2</name>
<evidence type="ECO:0000259" key="3">
    <source>
        <dbReference type="PROSITE" id="PS51782"/>
    </source>
</evidence>
<accession>A0A0G0Q042</accession>
<dbReference type="SMART" id="SM00257">
    <property type="entry name" value="LysM"/>
    <property type="match status" value="1"/>
</dbReference>
<reference evidence="4 5" key="1">
    <citation type="journal article" date="2015" name="Nature">
        <title>rRNA introns, odd ribosomes, and small enigmatic genomes across a large radiation of phyla.</title>
        <authorList>
            <person name="Brown C.T."/>
            <person name="Hug L.A."/>
            <person name="Thomas B.C."/>
            <person name="Sharon I."/>
            <person name="Castelle C.J."/>
            <person name="Singh A."/>
            <person name="Wilkins M.J."/>
            <person name="Williams K.H."/>
            <person name="Banfield J.F."/>
        </authorList>
    </citation>
    <scope>NUCLEOTIDE SEQUENCE [LARGE SCALE GENOMIC DNA]</scope>
</reference>
<evidence type="ECO:0000313" key="5">
    <source>
        <dbReference type="Proteomes" id="UP000034207"/>
    </source>
</evidence>
<feature type="domain" description="LysM" evidence="3">
    <location>
        <begin position="103"/>
        <end position="146"/>
    </location>
</feature>